<reference evidence="7" key="1">
    <citation type="journal article" date="2014" name="Front. Microbiol.">
        <title>High frequency of phylogenetically diverse reductive dehalogenase-homologous genes in deep subseafloor sedimentary metagenomes.</title>
        <authorList>
            <person name="Kawai M."/>
            <person name="Futagami T."/>
            <person name="Toyoda A."/>
            <person name="Takaki Y."/>
            <person name="Nishi S."/>
            <person name="Hori S."/>
            <person name="Arai W."/>
            <person name="Tsubouchi T."/>
            <person name="Morono Y."/>
            <person name="Uchiyama I."/>
            <person name="Ito T."/>
            <person name="Fujiyama A."/>
            <person name="Inagaki F."/>
            <person name="Takami H."/>
        </authorList>
    </citation>
    <scope>NUCLEOTIDE SEQUENCE</scope>
    <source>
        <strain evidence="7">Expedition CK06-06</strain>
    </source>
</reference>
<evidence type="ECO:0000256" key="1">
    <source>
        <dbReference type="ARBA" id="ARBA00022691"/>
    </source>
</evidence>
<feature type="domain" description="Radical SAM core" evidence="6">
    <location>
        <begin position="1"/>
        <end position="129"/>
    </location>
</feature>
<evidence type="ECO:0000259" key="6">
    <source>
        <dbReference type="Pfam" id="PF04055"/>
    </source>
</evidence>
<dbReference type="GO" id="GO:0003824">
    <property type="term" value="F:catalytic activity"/>
    <property type="evidence" value="ECO:0007669"/>
    <property type="project" value="InterPro"/>
</dbReference>
<dbReference type="Pfam" id="PF04055">
    <property type="entry name" value="Radical_SAM"/>
    <property type="match status" value="1"/>
</dbReference>
<sequence>MRCIYCQNYSISQLGEGTETSNEDLAKMMLSLQEQGCHNINIVTPTHVVPQILSALEMAIERGLNIPLVYNTGGYDSVETLKIIDKVFDIYMPDMKYGDKTTAAKLSKVSNYPKINQDAVLEMHRQVGDLVLDGNGIAQRGLLIRHLVLPENLAGTEKGKKPNRGKKPDVIPPKKGF</sequence>
<dbReference type="PANTHER" id="PTHR43075:SF1">
    <property type="entry name" value="FORMATE LYASE ACTIVATING ENZYME, PUTATIVE (AFU_ORTHOLOGUE AFUA_2G15630)-RELATED"/>
    <property type="match status" value="1"/>
</dbReference>
<comment type="caution">
    <text evidence="7">The sequence shown here is derived from an EMBL/GenBank/DDBJ whole genome shotgun (WGS) entry which is preliminary data.</text>
</comment>
<evidence type="ECO:0000256" key="3">
    <source>
        <dbReference type="ARBA" id="ARBA00023004"/>
    </source>
</evidence>
<evidence type="ECO:0000256" key="4">
    <source>
        <dbReference type="ARBA" id="ARBA00023014"/>
    </source>
</evidence>
<keyword evidence="1" id="KW-0949">S-adenosyl-L-methionine</keyword>
<protein>
    <recommendedName>
        <fullName evidence="6">Radical SAM core domain-containing protein</fullName>
    </recommendedName>
</protein>
<organism evidence="7">
    <name type="scientific">marine sediment metagenome</name>
    <dbReference type="NCBI Taxonomy" id="412755"/>
    <lineage>
        <taxon>unclassified sequences</taxon>
        <taxon>metagenomes</taxon>
        <taxon>ecological metagenomes</taxon>
    </lineage>
</organism>
<dbReference type="GO" id="GO:0046872">
    <property type="term" value="F:metal ion binding"/>
    <property type="evidence" value="ECO:0007669"/>
    <property type="project" value="UniProtKB-KW"/>
</dbReference>
<dbReference type="InterPro" id="IPR040085">
    <property type="entry name" value="MJ0674-like"/>
</dbReference>
<keyword evidence="2" id="KW-0479">Metal-binding</keyword>
<keyword evidence="4" id="KW-0411">Iron-sulfur</keyword>
<proteinExistence type="predicted"/>
<evidence type="ECO:0000256" key="2">
    <source>
        <dbReference type="ARBA" id="ARBA00022723"/>
    </source>
</evidence>
<dbReference type="InterPro" id="IPR007197">
    <property type="entry name" value="rSAM"/>
</dbReference>
<dbReference type="InterPro" id="IPR058240">
    <property type="entry name" value="rSAM_sf"/>
</dbReference>
<evidence type="ECO:0000313" key="7">
    <source>
        <dbReference type="EMBL" id="GAG72275.1"/>
    </source>
</evidence>
<gene>
    <name evidence="7" type="ORF">S01H4_08882</name>
</gene>
<evidence type="ECO:0000256" key="5">
    <source>
        <dbReference type="SAM" id="MobiDB-lite"/>
    </source>
</evidence>
<feature type="region of interest" description="Disordered" evidence="5">
    <location>
        <begin position="155"/>
        <end position="177"/>
    </location>
</feature>
<dbReference type="Gene3D" id="3.20.20.70">
    <property type="entry name" value="Aldolase class I"/>
    <property type="match status" value="1"/>
</dbReference>
<dbReference type="EMBL" id="BART01003124">
    <property type="protein sequence ID" value="GAG72275.1"/>
    <property type="molecule type" value="Genomic_DNA"/>
</dbReference>
<dbReference type="AlphaFoldDB" id="X0ZRA4"/>
<name>X0ZRA4_9ZZZZ</name>
<accession>X0ZRA4</accession>
<dbReference type="PANTHER" id="PTHR43075">
    <property type="entry name" value="FORMATE LYASE ACTIVATING ENZYME, PUTATIVE (AFU_ORTHOLOGUE AFUA_2G15630)-RELATED"/>
    <property type="match status" value="1"/>
</dbReference>
<keyword evidence="3" id="KW-0408">Iron</keyword>
<dbReference type="InterPro" id="IPR013785">
    <property type="entry name" value="Aldolase_TIM"/>
</dbReference>
<dbReference type="GO" id="GO:0051536">
    <property type="term" value="F:iron-sulfur cluster binding"/>
    <property type="evidence" value="ECO:0007669"/>
    <property type="project" value="UniProtKB-KW"/>
</dbReference>
<dbReference type="SUPFAM" id="SSF102114">
    <property type="entry name" value="Radical SAM enzymes"/>
    <property type="match status" value="1"/>
</dbReference>